<comment type="caution">
    <text evidence="5">The sequence shown here is derived from an EMBL/GenBank/DDBJ whole genome shotgun (WGS) entry which is preliminary data.</text>
</comment>
<evidence type="ECO:0000256" key="3">
    <source>
        <dbReference type="SAM" id="SignalP"/>
    </source>
</evidence>
<dbReference type="PANTHER" id="PTHR10587">
    <property type="entry name" value="GLYCOSYL TRANSFERASE-RELATED"/>
    <property type="match status" value="1"/>
</dbReference>
<feature type="domain" description="NodB homology" evidence="4">
    <location>
        <begin position="32"/>
        <end position="208"/>
    </location>
</feature>
<dbReference type="Gene3D" id="3.20.20.370">
    <property type="entry name" value="Glycoside hydrolase/deacetylase"/>
    <property type="match status" value="1"/>
</dbReference>
<dbReference type="EMBL" id="BAAAYN010000004">
    <property type="protein sequence ID" value="GAA3383152.1"/>
    <property type="molecule type" value="Genomic_DNA"/>
</dbReference>
<evidence type="ECO:0000313" key="6">
    <source>
        <dbReference type="Proteomes" id="UP001501676"/>
    </source>
</evidence>
<gene>
    <name evidence="5" type="ORF">GCM10020369_07930</name>
</gene>
<keyword evidence="2" id="KW-0378">Hydrolase</keyword>
<evidence type="ECO:0000259" key="4">
    <source>
        <dbReference type="PROSITE" id="PS51677"/>
    </source>
</evidence>
<accession>A0ABP6SRV2</accession>
<name>A0ABP6SRV2_9ACTN</name>
<dbReference type="PANTHER" id="PTHR10587:SF133">
    <property type="entry name" value="CHITIN DEACETYLASE 1-RELATED"/>
    <property type="match status" value="1"/>
</dbReference>
<evidence type="ECO:0000256" key="1">
    <source>
        <dbReference type="ARBA" id="ARBA00022723"/>
    </source>
</evidence>
<dbReference type="PROSITE" id="PS51677">
    <property type="entry name" value="NODB"/>
    <property type="match status" value="1"/>
</dbReference>
<feature type="chain" id="PRO_5046223616" description="NodB homology domain-containing protein" evidence="3">
    <location>
        <begin position="27"/>
        <end position="235"/>
    </location>
</feature>
<keyword evidence="3" id="KW-0732">Signal</keyword>
<dbReference type="SUPFAM" id="SSF88713">
    <property type="entry name" value="Glycoside hydrolase/deacetylase"/>
    <property type="match status" value="1"/>
</dbReference>
<organism evidence="5 6">
    <name type="scientific">Cryptosporangium minutisporangium</name>
    <dbReference type="NCBI Taxonomy" id="113569"/>
    <lineage>
        <taxon>Bacteria</taxon>
        <taxon>Bacillati</taxon>
        <taxon>Actinomycetota</taxon>
        <taxon>Actinomycetes</taxon>
        <taxon>Cryptosporangiales</taxon>
        <taxon>Cryptosporangiaceae</taxon>
        <taxon>Cryptosporangium</taxon>
    </lineage>
</organism>
<evidence type="ECO:0000313" key="5">
    <source>
        <dbReference type="EMBL" id="GAA3383152.1"/>
    </source>
</evidence>
<dbReference type="InterPro" id="IPR002509">
    <property type="entry name" value="NODB_dom"/>
</dbReference>
<protein>
    <recommendedName>
        <fullName evidence="4">NodB homology domain-containing protein</fullName>
    </recommendedName>
</protein>
<sequence length="235" mass="25846">MLNRFVIPVLIVVVMSLGFYAFPARAADPPRNYVALTLDDGPDENAGRVMNILRNNNARGVFFVIGANVTARPGQVRRMRDEGHVIGNHTYDHVDLTTLGAPEIGEQFALTNAALARLNVVPDLFRPPFNRANESVWDAGWDQGMAMVRADCDPADWSYTSARPIRQNVQNCDLQNGSIIQLHSWNAATSQALPGMIRDIRARGFCLGIVKPSTVWNPLHAGWIEVAPSPETDGC</sequence>
<keyword evidence="6" id="KW-1185">Reference proteome</keyword>
<dbReference type="CDD" id="cd10917">
    <property type="entry name" value="CE4_NodB_like_6s_7s"/>
    <property type="match status" value="1"/>
</dbReference>
<dbReference type="InterPro" id="IPR050248">
    <property type="entry name" value="Polysacc_deacetylase_ArnD"/>
</dbReference>
<evidence type="ECO:0000256" key="2">
    <source>
        <dbReference type="ARBA" id="ARBA00022801"/>
    </source>
</evidence>
<dbReference type="InterPro" id="IPR011330">
    <property type="entry name" value="Glyco_hydro/deAcase_b/a-brl"/>
</dbReference>
<reference evidence="6" key="1">
    <citation type="journal article" date="2019" name="Int. J. Syst. Evol. Microbiol.">
        <title>The Global Catalogue of Microorganisms (GCM) 10K type strain sequencing project: providing services to taxonomists for standard genome sequencing and annotation.</title>
        <authorList>
            <consortium name="The Broad Institute Genomics Platform"/>
            <consortium name="The Broad Institute Genome Sequencing Center for Infectious Disease"/>
            <person name="Wu L."/>
            <person name="Ma J."/>
        </authorList>
    </citation>
    <scope>NUCLEOTIDE SEQUENCE [LARGE SCALE GENOMIC DNA]</scope>
    <source>
        <strain evidence="6">JCM 9458</strain>
    </source>
</reference>
<feature type="signal peptide" evidence="3">
    <location>
        <begin position="1"/>
        <end position="26"/>
    </location>
</feature>
<dbReference type="Pfam" id="PF01522">
    <property type="entry name" value="Polysacc_deac_1"/>
    <property type="match status" value="1"/>
</dbReference>
<keyword evidence="1" id="KW-0479">Metal-binding</keyword>
<proteinExistence type="predicted"/>
<dbReference type="Proteomes" id="UP001501676">
    <property type="component" value="Unassembled WGS sequence"/>
</dbReference>